<evidence type="ECO:0000259" key="3">
    <source>
        <dbReference type="Pfam" id="PF08751"/>
    </source>
</evidence>
<dbReference type="Pfam" id="PF13604">
    <property type="entry name" value="AAA_30"/>
    <property type="match status" value="1"/>
</dbReference>
<evidence type="ECO:0000256" key="2">
    <source>
        <dbReference type="SAM" id="MobiDB-lite"/>
    </source>
</evidence>
<dbReference type="Gene3D" id="3.40.50.300">
    <property type="entry name" value="P-loop containing nucleotide triphosphate hydrolases"/>
    <property type="match status" value="2"/>
</dbReference>
<accession>A0ABN1H3V0</accession>
<keyword evidence="5" id="KW-1185">Reference proteome</keyword>
<dbReference type="EMBL" id="BAAAHE010000031">
    <property type="protein sequence ID" value="GAA0628291.1"/>
    <property type="molecule type" value="Genomic_DNA"/>
</dbReference>
<evidence type="ECO:0000313" key="4">
    <source>
        <dbReference type="EMBL" id="GAA0628291.1"/>
    </source>
</evidence>
<evidence type="ECO:0000313" key="5">
    <source>
        <dbReference type="Proteomes" id="UP001500957"/>
    </source>
</evidence>
<comment type="caution">
    <text evidence="4">The sequence shown here is derived from an EMBL/GenBank/DDBJ whole genome shotgun (WGS) entry which is preliminary data.</text>
</comment>
<feature type="domain" description="TrwC relaxase" evidence="3">
    <location>
        <begin position="30"/>
        <end position="392"/>
    </location>
</feature>
<proteinExistence type="predicted"/>
<keyword evidence="1" id="KW-0175">Coiled coil</keyword>
<feature type="compositionally biased region" description="Gly residues" evidence="2">
    <location>
        <begin position="1"/>
        <end position="10"/>
    </location>
</feature>
<feature type="region of interest" description="Disordered" evidence="2">
    <location>
        <begin position="1358"/>
        <end position="1384"/>
    </location>
</feature>
<feature type="region of interest" description="Disordered" evidence="2">
    <location>
        <begin position="1"/>
        <end position="30"/>
    </location>
</feature>
<name>A0ABN1H3V0_9ACTN</name>
<dbReference type="Pfam" id="PF08751">
    <property type="entry name" value="TrwC"/>
    <property type="match status" value="1"/>
</dbReference>
<dbReference type="InterPro" id="IPR027417">
    <property type="entry name" value="P-loop_NTPase"/>
</dbReference>
<organism evidence="4 5">
    <name type="scientific">Sporichthya brevicatena</name>
    <dbReference type="NCBI Taxonomy" id="171442"/>
    <lineage>
        <taxon>Bacteria</taxon>
        <taxon>Bacillati</taxon>
        <taxon>Actinomycetota</taxon>
        <taxon>Actinomycetes</taxon>
        <taxon>Sporichthyales</taxon>
        <taxon>Sporichthyaceae</taxon>
        <taxon>Sporichthya</taxon>
    </lineage>
</organism>
<evidence type="ECO:0000256" key="1">
    <source>
        <dbReference type="SAM" id="Coils"/>
    </source>
</evidence>
<dbReference type="NCBIfam" id="NF041492">
    <property type="entry name" value="MobF"/>
    <property type="match status" value="1"/>
</dbReference>
<dbReference type="CDD" id="cd18809">
    <property type="entry name" value="SF1_C_RecD"/>
    <property type="match status" value="1"/>
</dbReference>
<dbReference type="Proteomes" id="UP001500957">
    <property type="component" value="Unassembled WGS sequence"/>
</dbReference>
<gene>
    <name evidence="4" type="ORF">GCM10009547_34910</name>
</gene>
<dbReference type="InterPro" id="IPR014862">
    <property type="entry name" value="TrwC"/>
</dbReference>
<dbReference type="SUPFAM" id="SSF52540">
    <property type="entry name" value="P-loop containing nucleoside triphosphate hydrolases"/>
    <property type="match status" value="2"/>
</dbReference>
<dbReference type="SUPFAM" id="SSF55464">
    <property type="entry name" value="Origin of replication-binding domain, RBD-like"/>
    <property type="match status" value="1"/>
</dbReference>
<protein>
    <recommendedName>
        <fullName evidence="3">TrwC relaxase domain-containing protein</fullName>
    </recommendedName>
</protein>
<sequence length="1475" mass="157320">MHHDPMGGGGRRGEGSPTAPERPMLTVSSGHSASYLTDAVAAGRENYYSGAVTAGEPPGRWYGEGATALGLTGLVDPQDMTAVYERFIDPRDPAFRDPSRWDRAATLGRAACRYITEDQLYKAALDAEPNATPERQAELRLDAGKRARRNVAFIDVTFSVQKSITVLHTAFEAQEVAAQRAGDVEAAQGWAAHRTAVEDAIWAGNNAALDYLARQAGYSRIGHHGGAAGRYIDAHELVVASFFQHDSRDHDPQLHIHNAILNRVQGADGIWRTIDGRSVYRYRGAAGAIAERTTESHLTTSLGVAFATRPDGKAREILGVPPEVVALFSSRRRAITAATAELVTAFESRFERQPNALELDRLRRQATFATRRAKSSTGETLEERLDRWDRALRAEVATGLAGVARDVLACASESASASAWERAAVLEIALADVQSRKSAWTRPDLTRAVSDALPDSLGSLSGDEIATLLDGLSQDAVDLAVALDPQRPGDATAPDDLRLANGRSAYDSPGGALYATPAHVHTERLLVAASTNAAGPKLSAATAERFIKSLTELGIELAVDQATAVRGVLTSGSGIETLVGPAGTGKSFVLGVLARAWTDPNYWDGATPAVVGLASSQIATEVLATEGLAAMNITRWLAAQRRLGVADHANRSPSPQDEAWRLRPGDLVVIDESAMTATSDIAAVHSATHRAGAKLLLTGDHRQLAAVGAGGGMSLMASAGRSYELSEARRFVQGWEAEASLQLRSGDSSALGEYYKHGRLRDCGTDTAARESAATAWLADTLAGQRSLLIVATNEEAAQLSARLRAELVRLGHVEDRGVPLDRQGTTAGVGDLVQARANGWHLVGHAGNRRGPINRELLRVLAVHHDGGLLTAPVLGHDGQSEIHGPPIALSADYVRQHLALGYATTAHAAQGLTVDTAHVVATSTPNAAALYVGLTRGRAANTAHVATLAVADEASPAGTRTTLHRSPAAVLAVAFESARPDRAALEEAAELATLSRSLRSVVELLADASAVATAERAVDWLDRLVVEGLLHPVQRSALAAEDGASSLTRLLRRVELAGHDPLDVLRGAVTARHLRDARQITNVLHHRITTAVPLEPVGDSFSAWLPRDVDRRWQPHLQELASLADAQTEDLGRALLESPPAWAIETLGAVPADPAERARWAARAGVVAAQREISGFDDPQVPLGTAPAPGKLEHFASWRAACRAVGRDEAAREEAELTNGQLRIRVRAWEREQAWAPAYVADELAATAESAAAQRTTAILRRAEANAVPTDDERDQLLWQAADAEAVAAALEARARALEEADQARALWYAHTSVTRTAAERAADELDRRCLDAAADPPVTAEEWLALQRAAQAADEVYRDVDSGETEPPSSPQFEKGGTPETAAVSRLDPAIEVGPLHADLERALAATRVPSARQTSEVLAQARRALVRIVDRESADRLREAEEAAIRLFDRTDSSDLSAERAHLSELIRGQE</sequence>
<reference evidence="4 5" key="1">
    <citation type="journal article" date="2019" name="Int. J. Syst. Evol. Microbiol.">
        <title>The Global Catalogue of Microorganisms (GCM) 10K type strain sequencing project: providing services to taxonomists for standard genome sequencing and annotation.</title>
        <authorList>
            <consortium name="The Broad Institute Genomics Platform"/>
            <consortium name="The Broad Institute Genome Sequencing Center for Infectious Disease"/>
            <person name="Wu L."/>
            <person name="Ma J."/>
        </authorList>
    </citation>
    <scope>NUCLEOTIDE SEQUENCE [LARGE SCALE GENOMIC DNA]</scope>
    <source>
        <strain evidence="4 5">JCM 10671</strain>
    </source>
</reference>
<feature type="coiled-coil region" evidence="1">
    <location>
        <begin position="1276"/>
        <end position="1309"/>
    </location>
</feature>